<dbReference type="Proteomes" id="UP001164718">
    <property type="component" value="Chromosome"/>
</dbReference>
<dbReference type="GO" id="GO:0009403">
    <property type="term" value="P:toxin biosynthetic process"/>
    <property type="evidence" value="ECO:0007669"/>
    <property type="project" value="InterPro"/>
</dbReference>
<evidence type="ECO:0000256" key="5">
    <source>
        <dbReference type="SAM" id="Phobius"/>
    </source>
</evidence>
<feature type="transmembrane region" description="Helical" evidence="5">
    <location>
        <begin position="77"/>
        <end position="97"/>
    </location>
</feature>
<accession>A0A9E8RY34</accession>
<evidence type="ECO:0000256" key="2">
    <source>
        <dbReference type="ARBA" id="ARBA00022692"/>
    </source>
</evidence>
<evidence type="ECO:0000256" key="4">
    <source>
        <dbReference type="ARBA" id="ARBA00023136"/>
    </source>
</evidence>
<organism evidence="6 7">
    <name type="scientific">Fervidibacillus albus</name>
    <dbReference type="NCBI Taxonomy" id="2980026"/>
    <lineage>
        <taxon>Bacteria</taxon>
        <taxon>Bacillati</taxon>
        <taxon>Bacillota</taxon>
        <taxon>Bacilli</taxon>
        <taxon>Bacillales</taxon>
        <taxon>Bacillaceae</taxon>
        <taxon>Fervidibacillus</taxon>
    </lineage>
</organism>
<comment type="subcellular location">
    <subcellularLocation>
        <location evidence="1">Membrane</location>
        <topology evidence="1">Multi-pass membrane protein</topology>
    </subcellularLocation>
</comment>
<dbReference type="Pfam" id="PF02674">
    <property type="entry name" value="Colicin_V"/>
    <property type="match status" value="1"/>
</dbReference>
<proteinExistence type="predicted"/>
<dbReference type="PANTHER" id="PTHR37306:SF1">
    <property type="entry name" value="COLICIN V PRODUCTION PROTEIN"/>
    <property type="match status" value="1"/>
</dbReference>
<protein>
    <submittedName>
        <fullName evidence="6">CvpA family protein</fullName>
    </submittedName>
</protein>
<feature type="transmembrane region" description="Helical" evidence="5">
    <location>
        <begin position="117"/>
        <end position="141"/>
    </location>
</feature>
<evidence type="ECO:0000256" key="1">
    <source>
        <dbReference type="ARBA" id="ARBA00004141"/>
    </source>
</evidence>
<dbReference type="EMBL" id="CP106878">
    <property type="protein sequence ID" value="WAA10202.1"/>
    <property type="molecule type" value="Genomic_DNA"/>
</dbReference>
<dbReference type="KEGG" id="faf:OE104_02340"/>
<dbReference type="RefSeq" id="WP_275417987.1">
    <property type="nucleotide sequence ID" value="NZ_CP106878.1"/>
</dbReference>
<keyword evidence="4 5" id="KW-0472">Membrane</keyword>
<dbReference type="PANTHER" id="PTHR37306">
    <property type="entry name" value="COLICIN V PRODUCTION PROTEIN"/>
    <property type="match status" value="1"/>
</dbReference>
<dbReference type="InterPro" id="IPR003825">
    <property type="entry name" value="Colicin-V_CvpA"/>
</dbReference>
<evidence type="ECO:0000313" key="6">
    <source>
        <dbReference type="EMBL" id="WAA10202.1"/>
    </source>
</evidence>
<name>A0A9E8RY34_9BACI</name>
<keyword evidence="3 5" id="KW-1133">Transmembrane helix</keyword>
<keyword evidence="2 5" id="KW-0812">Transmembrane</keyword>
<sequence>MLNVIIVILLLTGLIVGLRRGLILQIVHLTSFFIAFLLATLYYEELSARLSLWIPYPTLGDSSALEMFLEMVNGEAAFYKGISFFLIFFVVKLLLHIVGSMLDFLANVPVIKQLNGWLGALFGFFEVYLILFVILYILALLPIEYIQNLIRQSSIATSMIEHTPIFSKKLQDMWLN</sequence>
<dbReference type="GO" id="GO:0016020">
    <property type="term" value="C:membrane"/>
    <property type="evidence" value="ECO:0007669"/>
    <property type="project" value="UniProtKB-SubCell"/>
</dbReference>
<evidence type="ECO:0000256" key="3">
    <source>
        <dbReference type="ARBA" id="ARBA00022989"/>
    </source>
</evidence>
<keyword evidence="7" id="KW-1185">Reference proteome</keyword>
<dbReference type="AlphaFoldDB" id="A0A9E8RY34"/>
<reference evidence="6" key="1">
    <citation type="submission" date="2022-09" db="EMBL/GenBank/DDBJ databases">
        <title>Complete Genomes of Fervidibacillus albus and Fervidibacillus halotolerans isolated from tidal flat sediments.</title>
        <authorList>
            <person name="Kwon K.K."/>
            <person name="Yang S.-H."/>
            <person name="Park M.J."/>
            <person name="Oh H.-M."/>
        </authorList>
    </citation>
    <scope>NUCLEOTIDE SEQUENCE</scope>
    <source>
        <strain evidence="6">MEBiC13591</strain>
    </source>
</reference>
<evidence type="ECO:0000313" key="7">
    <source>
        <dbReference type="Proteomes" id="UP001164718"/>
    </source>
</evidence>
<feature type="transmembrane region" description="Helical" evidence="5">
    <location>
        <begin position="27"/>
        <end position="43"/>
    </location>
</feature>
<gene>
    <name evidence="6" type="ORF">OE104_02340</name>
</gene>